<gene>
    <name evidence="2" type="ORF">ACFQE6_00145</name>
</gene>
<feature type="region of interest" description="Disordered" evidence="1">
    <location>
        <begin position="53"/>
        <end position="81"/>
    </location>
</feature>
<evidence type="ECO:0000313" key="3">
    <source>
        <dbReference type="Proteomes" id="UP001596383"/>
    </source>
</evidence>
<protein>
    <submittedName>
        <fullName evidence="2">Uncharacterized protein</fullName>
    </submittedName>
</protein>
<name>A0ABD5SE84_9EURY</name>
<dbReference type="Proteomes" id="UP001596383">
    <property type="component" value="Unassembled WGS sequence"/>
</dbReference>
<keyword evidence="3" id="KW-1185">Reference proteome</keyword>
<organism evidence="2 3">
    <name type="scientific">Natrinema soli</name>
    <dbReference type="NCBI Taxonomy" id="1930624"/>
    <lineage>
        <taxon>Archaea</taxon>
        <taxon>Methanobacteriati</taxon>
        <taxon>Methanobacteriota</taxon>
        <taxon>Stenosarchaea group</taxon>
        <taxon>Halobacteria</taxon>
        <taxon>Halobacteriales</taxon>
        <taxon>Natrialbaceae</taxon>
        <taxon>Natrinema</taxon>
    </lineage>
</organism>
<reference evidence="2 3" key="1">
    <citation type="journal article" date="2019" name="Int. J. Syst. Evol. Microbiol.">
        <title>The Global Catalogue of Microorganisms (GCM) 10K type strain sequencing project: providing services to taxonomists for standard genome sequencing and annotation.</title>
        <authorList>
            <consortium name="The Broad Institute Genomics Platform"/>
            <consortium name="The Broad Institute Genome Sequencing Center for Infectious Disease"/>
            <person name="Wu L."/>
            <person name="Ma J."/>
        </authorList>
    </citation>
    <scope>NUCLEOTIDE SEQUENCE [LARGE SCALE GENOMIC DNA]</scope>
    <source>
        <strain evidence="2 3">LMG 29247</strain>
    </source>
</reference>
<dbReference type="AlphaFoldDB" id="A0ABD5SE84"/>
<evidence type="ECO:0000256" key="1">
    <source>
        <dbReference type="SAM" id="MobiDB-lite"/>
    </source>
</evidence>
<accession>A0ABD5SE84</accession>
<dbReference type="EMBL" id="JBHSWV010000002">
    <property type="protein sequence ID" value="MFC6763545.1"/>
    <property type="molecule type" value="Genomic_DNA"/>
</dbReference>
<proteinExistence type="predicted"/>
<sequence length="81" mass="8675">MTVAEAVHEACSPSDFEALVATLYENEGFETRVKPRGTRETARFCERATAAKDTAVEAGESASETADKSKDKASSVTDKLC</sequence>
<dbReference type="RefSeq" id="WP_273736662.1">
    <property type="nucleotide sequence ID" value="NZ_JAQIVI010000002.1"/>
</dbReference>
<evidence type="ECO:0000313" key="2">
    <source>
        <dbReference type="EMBL" id="MFC6763545.1"/>
    </source>
</evidence>
<comment type="caution">
    <text evidence="2">The sequence shown here is derived from an EMBL/GenBank/DDBJ whole genome shotgun (WGS) entry which is preliminary data.</text>
</comment>